<dbReference type="EMBL" id="RARA01000022">
    <property type="protein sequence ID" value="ROT47533.1"/>
    <property type="molecule type" value="Genomic_DNA"/>
</dbReference>
<comment type="caution">
    <text evidence="1">The sequence shown here is derived from an EMBL/GenBank/DDBJ whole genome shotgun (WGS) entry which is preliminary data.</text>
</comment>
<keyword evidence="3" id="KW-1185">Reference proteome</keyword>
<dbReference type="PANTHER" id="PTHR43174">
    <property type="entry name" value="UDP-N-ACETYLGLUCOSAMINE 2-EPIMERASE"/>
    <property type="match status" value="1"/>
</dbReference>
<dbReference type="AlphaFoldDB" id="A0A3N2QCJ4"/>
<name>A0A3N2QCJ4_9BACT</name>
<dbReference type="EMBL" id="RARA01000022">
    <property type="protein sequence ID" value="ROT47526.1"/>
    <property type="molecule type" value="Genomic_DNA"/>
</dbReference>
<accession>A0A3N2QCJ4</accession>
<sequence>MKTIMIVIGTRPEAIKLAPIITALETKKCFNHKICITRQHTSLLDLLLESMHIKANYQYEAVAIDN</sequence>
<proteinExistence type="predicted"/>
<protein>
    <recommendedName>
        <fullName evidence="4">UDP-N-acetylglucosamine 2-epimerase (Non-hydrolyzing)</fullName>
    </recommendedName>
</protein>
<dbReference type="SUPFAM" id="SSF53756">
    <property type="entry name" value="UDP-Glycosyltransferase/glycogen phosphorylase"/>
    <property type="match status" value="1"/>
</dbReference>
<evidence type="ECO:0000313" key="3">
    <source>
        <dbReference type="Proteomes" id="UP000270927"/>
    </source>
</evidence>
<dbReference type="Proteomes" id="UP000270927">
    <property type="component" value="Unassembled WGS sequence"/>
</dbReference>
<dbReference type="PANTHER" id="PTHR43174:SF2">
    <property type="entry name" value="UDP-N-ACETYLGLUCOSAMINE 2-EPIMERASE"/>
    <property type="match status" value="1"/>
</dbReference>
<organism evidence="1 3">
    <name type="scientific">Candidatus Cardinium hertigii</name>
    <dbReference type="NCBI Taxonomy" id="247481"/>
    <lineage>
        <taxon>Bacteria</taxon>
        <taxon>Pseudomonadati</taxon>
        <taxon>Bacteroidota</taxon>
        <taxon>Cytophagia</taxon>
        <taxon>Cytophagales</taxon>
        <taxon>Amoebophilaceae</taxon>
        <taxon>Candidatus Cardinium</taxon>
    </lineage>
</organism>
<dbReference type="Gene3D" id="3.40.50.2000">
    <property type="entry name" value="Glycogen Phosphorylase B"/>
    <property type="match status" value="1"/>
</dbReference>
<evidence type="ECO:0000313" key="1">
    <source>
        <dbReference type="EMBL" id="ROT47526.1"/>
    </source>
</evidence>
<dbReference type="RefSeq" id="WP_123662649.1">
    <property type="nucleotide sequence ID" value="NZ_RARA01000022.1"/>
</dbReference>
<dbReference type="OrthoDB" id="9803238at2"/>
<evidence type="ECO:0000313" key="2">
    <source>
        <dbReference type="EMBL" id="ROT47533.1"/>
    </source>
</evidence>
<evidence type="ECO:0008006" key="4">
    <source>
        <dbReference type="Google" id="ProtNLM"/>
    </source>
</evidence>
<dbReference type="InterPro" id="IPR029767">
    <property type="entry name" value="WecB-like"/>
</dbReference>
<gene>
    <name evidence="1" type="ORF">EDM02_02020</name>
    <name evidence="2" type="ORF">EDM02_02085</name>
</gene>
<reference evidence="1 3" key="1">
    <citation type="submission" date="2018-09" db="EMBL/GenBank/DDBJ databases">
        <title>Comparative Genomics of Wolbachia-Cardinium Dual Endosymbiosis in a Plant-Parasitic Nematode.</title>
        <authorList>
            <person name="Brown A.M.V."/>
            <person name="Wasala S.K."/>
            <person name="Howe D.K."/>
            <person name="Peetz A.B."/>
            <person name="Zasada I.A."/>
            <person name="Denver D.R."/>
        </authorList>
    </citation>
    <scope>NUCLEOTIDE SEQUENCE [LARGE SCALE GENOMIC DNA]</scope>
    <source>
        <strain evidence="1 3">Pp_1</strain>
    </source>
</reference>